<sequence length="211" mass="23965">MRLLRFYALLPVVARAVSLTLPDHAEEGLAVHFWNDDGTDFYVHESNFTLYNITLAPGVMEDQLPSIFNTTVDPVAPPSATPEQRTVTKRENLPNGDNMNCVWNTKVSVSELHDGMIFFADVLGCGKTYGVNRGADYKYVALVWWQFDTVIYTCNYSGKDKTWDGPVLIGYMEQLFNYCSKTAAASWYYDNYRKISWGFTTRKKAYCGPAQ</sequence>
<dbReference type="Proteomes" id="UP001143910">
    <property type="component" value="Unassembled WGS sequence"/>
</dbReference>
<comment type="caution">
    <text evidence="1">The sequence shown here is derived from an EMBL/GenBank/DDBJ whole genome shotgun (WGS) entry which is preliminary data.</text>
</comment>
<accession>A0ACC1N903</accession>
<evidence type="ECO:0000313" key="1">
    <source>
        <dbReference type="EMBL" id="KAJ2975460.1"/>
    </source>
</evidence>
<dbReference type="EMBL" id="JANJQO010000705">
    <property type="protein sequence ID" value="KAJ2975460.1"/>
    <property type="molecule type" value="Genomic_DNA"/>
</dbReference>
<name>A0ACC1N903_9HYPO</name>
<evidence type="ECO:0000313" key="2">
    <source>
        <dbReference type="Proteomes" id="UP001143910"/>
    </source>
</evidence>
<keyword evidence="2" id="KW-1185">Reference proteome</keyword>
<gene>
    <name evidence="1" type="ORF">NQ176_g5508</name>
</gene>
<protein>
    <submittedName>
        <fullName evidence="1">Uncharacterized protein</fullName>
    </submittedName>
</protein>
<proteinExistence type="predicted"/>
<organism evidence="1 2">
    <name type="scientific">Zarea fungicola</name>
    <dbReference type="NCBI Taxonomy" id="93591"/>
    <lineage>
        <taxon>Eukaryota</taxon>
        <taxon>Fungi</taxon>
        <taxon>Dikarya</taxon>
        <taxon>Ascomycota</taxon>
        <taxon>Pezizomycotina</taxon>
        <taxon>Sordariomycetes</taxon>
        <taxon>Hypocreomycetidae</taxon>
        <taxon>Hypocreales</taxon>
        <taxon>Cordycipitaceae</taxon>
        <taxon>Zarea</taxon>
    </lineage>
</organism>
<reference evidence="1" key="1">
    <citation type="submission" date="2022-08" db="EMBL/GenBank/DDBJ databases">
        <title>Genome Sequence of Lecanicillium fungicola.</title>
        <authorList>
            <person name="Buettner E."/>
        </authorList>
    </citation>
    <scope>NUCLEOTIDE SEQUENCE</scope>
    <source>
        <strain evidence="1">Babe33</strain>
    </source>
</reference>